<dbReference type="Proteomes" id="UP000634136">
    <property type="component" value="Unassembled WGS sequence"/>
</dbReference>
<dbReference type="OrthoDB" id="632588at2759"/>
<keyword evidence="1" id="KW-1133">Transmembrane helix</keyword>
<proteinExistence type="predicted"/>
<sequence>MHNEQLAAFLKLTREEGFGSNHMPFNLGLHIILSIFESPALVILLIFKIEAEEAESYMDSTSPSKNASEVARESLIAISYTSADKILDLNFASESEKADDVAVSNGDGDDKFRHGPDYGVSLRYTKLANCELLGHVDAKKVILFSSMLGSGDHFTEDLISFLYNKYYLLGLTLTV</sequence>
<dbReference type="EMBL" id="JAAIUW010000011">
    <property type="protein sequence ID" value="KAF7810014.1"/>
    <property type="molecule type" value="Genomic_DNA"/>
</dbReference>
<evidence type="ECO:0000313" key="2">
    <source>
        <dbReference type="EMBL" id="KAF7810014.1"/>
    </source>
</evidence>
<organism evidence="2 3">
    <name type="scientific">Senna tora</name>
    <dbReference type="NCBI Taxonomy" id="362788"/>
    <lineage>
        <taxon>Eukaryota</taxon>
        <taxon>Viridiplantae</taxon>
        <taxon>Streptophyta</taxon>
        <taxon>Embryophyta</taxon>
        <taxon>Tracheophyta</taxon>
        <taxon>Spermatophyta</taxon>
        <taxon>Magnoliopsida</taxon>
        <taxon>eudicotyledons</taxon>
        <taxon>Gunneridae</taxon>
        <taxon>Pentapetalae</taxon>
        <taxon>rosids</taxon>
        <taxon>fabids</taxon>
        <taxon>Fabales</taxon>
        <taxon>Fabaceae</taxon>
        <taxon>Caesalpinioideae</taxon>
        <taxon>Cassia clade</taxon>
        <taxon>Senna</taxon>
    </lineage>
</organism>
<evidence type="ECO:0000256" key="1">
    <source>
        <dbReference type="SAM" id="Phobius"/>
    </source>
</evidence>
<dbReference type="AlphaFoldDB" id="A0A834T5E5"/>
<keyword evidence="1" id="KW-0812">Transmembrane</keyword>
<keyword evidence="1" id="KW-0472">Membrane</keyword>
<reference evidence="2" key="1">
    <citation type="submission" date="2020-09" db="EMBL/GenBank/DDBJ databases">
        <title>Genome-Enabled Discovery of Anthraquinone Biosynthesis in Senna tora.</title>
        <authorList>
            <person name="Kang S.-H."/>
            <person name="Pandey R.P."/>
            <person name="Lee C.-M."/>
            <person name="Sim J.-S."/>
            <person name="Jeong J.-T."/>
            <person name="Choi B.-S."/>
            <person name="Jung M."/>
            <person name="Ginzburg D."/>
            <person name="Zhao K."/>
            <person name="Won S.Y."/>
            <person name="Oh T.-J."/>
            <person name="Yu Y."/>
            <person name="Kim N.-H."/>
            <person name="Lee O.R."/>
            <person name="Lee T.-H."/>
            <person name="Bashyal P."/>
            <person name="Kim T.-S."/>
            <person name="Lee W.-H."/>
            <person name="Kawkins C."/>
            <person name="Kim C.-K."/>
            <person name="Kim J.S."/>
            <person name="Ahn B.O."/>
            <person name="Rhee S.Y."/>
            <person name="Sohng J.K."/>
        </authorList>
    </citation>
    <scope>NUCLEOTIDE SEQUENCE</scope>
    <source>
        <tissue evidence="2">Leaf</tissue>
    </source>
</reference>
<protein>
    <submittedName>
        <fullName evidence="2">Uncharacterized protein</fullName>
    </submittedName>
</protein>
<gene>
    <name evidence="2" type="ORF">G2W53_036757</name>
</gene>
<keyword evidence="3" id="KW-1185">Reference proteome</keyword>
<name>A0A834T5E5_9FABA</name>
<feature type="transmembrane region" description="Helical" evidence="1">
    <location>
        <begin position="27"/>
        <end position="47"/>
    </location>
</feature>
<accession>A0A834T5E5</accession>
<comment type="caution">
    <text evidence="2">The sequence shown here is derived from an EMBL/GenBank/DDBJ whole genome shotgun (WGS) entry which is preliminary data.</text>
</comment>
<dbReference type="Pfam" id="PF21737">
    <property type="entry name" value="DUF6865"/>
    <property type="match status" value="1"/>
</dbReference>
<dbReference type="InterPro" id="IPR049198">
    <property type="entry name" value="DUF6865"/>
</dbReference>
<evidence type="ECO:0000313" key="3">
    <source>
        <dbReference type="Proteomes" id="UP000634136"/>
    </source>
</evidence>